<keyword evidence="7" id="KW-1185">Reference proteome</keyword>
<comment type="similarity">
    <text evidence="1 4">Belongs to the metallo-dependent hydrolases superfamily. NagA family.</text>
</comment>
<dbReference type="InterPro" id="IPR032466">
    <property type="entry name" value="Metal_Hydrolase"/>
</dbReference>
<keyword evidence="3 4" id="KW-0378">Hydrolase</keyword>
<evidence type="ECO:0000256" key="2">
    <source>
        <dbReference type="ARBA" id="ARBA00022723"/>
    </source>
</evidence>
<comment type="caution">
    <text evidence="6">The sequence shown here is derived from an EMBL/GenBank/DDBJ whole genome shotgun (WGS) entry which is preliminary data.</text>
</comment>
<name>A0ABU9DCX4_9BACL</name>
<organism evidence="6 7">
    <name type="scientific">Paenibacillus filicis</name>
    <dbReference type="NCBI Taxonomy" id="669464"/>
    <lineage>
        <taxon>Bacteria</taxon>
        <taxon>Bacillati</taxon>
        <taxon>Bacillota</taxon>
        <taxon>Bacilli</taxon>
        <taxon>Bacillales</taxon>
        <taxon>Paenibacillaceae</taxon>
        <taxon>Paenibacillus</taxon>
    </lineage>
</organism>
<proteinExistence type="inferred from homology"/>
<keyword evidence="2" id="KW-0479">Metal-binding</keyword>
<dbReference type="PANTHER" id="PTHR11113:SF14">
    <property type="entry name" value="N-ACETYLGLUCOSAMINE-6-PHOSPHATE DEACETYLASE"/>
    <property type="match status" value="1"/>
</dbReference>
<evidence type="ECO:0000256" key="1">
    <source>
        <dbReference type="ARBA" id="ARBA00010716"/>
    </source>
</evidence>
<protein>
    <submittedName>
        <fullName evidence="6">Amidohydrolase family protein</fullName>
    </submittedName>
</protein>
<dbReference type="Pfam" id="PF01979">
    <property type="entry name" value="Amidohydro_1"/>
    <property type="match status" value="1"/>
</dbReference>
<dbReference type="EMBL" id="JBBPCC010000001">
    <property type="protein sequence ID" value="MEK8126698.1"/>
    <property type="molecule type" value="Genomic_DNA"/>
</dbReference>
<accession>A0ABU9DCX4</accession>
<dbReference type="Gene3D" id="3.20.20.140">
    <property type="entry name" value="Metal-dependent hydrolases"/>
    <property type="match status" value="1"/>
</dbReference>
<dbReference type="PANTHER" id="PTHR11113">
    <property type="entry name" value="N-ACETYLGLUCOSAMINE-6-PHOSPHATE DEACETYLASE"/>
    <property type="match status" value="1"/>
</dbReference>
<dbReference type="InterPro" id="IPR006680">
    <property type="entry name" value="Amidohydro-rel"/>
</dbReference>
<feature type="domain" description="Amidohydrolase-related" evidence="5">
    <location>
        <begin position="47"/>
        <end position="368"/>
    </location>
</feature>
<evidence type="ECO:0000256" key="4">
    <source>
        <dbReference type="PIRNR" id="PIRNR038994"/>
    </source>
</evidence>
<dbReference type="InterPro" id="IPR003764">
    <property type="entry name" value="GlcNAc_6-P_deAcase"/>
</dbReference>
<reference evidence="6 7" key="1">
    <citation type="submission" date="2024-04" db="EMBL/GenBank/DDBJ databases">
        <title>draft genome sequnece of Paenibacillus filicis.</title>
        <authorList>
            <person name="Kim D.-U."/>
        </authorList>
    </citation>
    <scope>NUCLEOTIDE SEQUENCE [LARGE SCALE GENOMIC DNA]</scope>
    <source>
        <strain evidence="6 7">KACC14197</strain>
    </source>
</reference>
<dbReference type="RefSeq" id="WP_341413750.1">
    <property type="nucleotide sequence ID" value="NZ_JBBPCC010000001.1"/>
</dbReference>
<dbReference type="Proteomes" id="UP001469365">
    <property type="component" value="Unassembled WGS sequence"/>
</dbReference>
<keyword evidence="4" id="KW-0119">Carbohydrate metabolism</keyword>
<gene>
    <name evidence="6" type="ORF">WMW72_02120</name>
</gene>
<dbReference type="SUPFAM" id="SSF51556">
    <property type="entry name" value="Metallo-dependent hydrolases"/>
    <property type="match status" value="1"/>
</dbReference>
<evidence type="ECO:0000313" key="6">
    <source>
        <dbReference type="EMBL" id="MEK8126698.1"/>
    </source>
</evidence>
<evidence type="ECO:0000313" key="7">
    <source>
        <dbReference type="Proteomes" id="UP001469365"/>
    </source>
</evidence>
<evidence type="ECO:0000256" key="3">
    <source>
        <dbReference type="ARBA" id="ARBA00022801"/>
    </source>
</evidence>
<dbReference type="PIRSF" id="PIRSF038994">
    <property type="entry name" value="NagA"/>
    <property type="match status" value="1"/>
</dbReference>
<evidence type="ECO:0000259" key="5">
    <source>
        <dbReference type="Pfam" id="PF01979"/>
    </source>
</evidence>
<sequence>MVKETKFVLEGLHYRTGEPIFVHIENGRILDIFAAAHSNQAGSLSWLAPGLIDLQVNGCFGLDMNTLPLRPDTVLRMTRALLREGVTTYCPTVITNSPEAIEQAVGAIAGAARSYPAIAACIVGIHLEGPFISPEDGPRGAHPLEHVGPPDWSAFCRWQDAAEGRIRMVTVSPEWPGALSFISRCAESGVIVSIGHTGATAEQIREAVSAGAVMSTHLGNGTHLTLPRHPNYLWEQLAADELYGCMIADGFHLPPAVLKVILRMKGERAIVVSDSVSFSGMPPGRYHPHIGGDVVLTEEGRLHLADHPKLLAGSARLLKEQVAYLADQGLASLEDAWDCASLHPAAMLGLPQEQGLKVGAPADLVQVDRVAGRLRILNCCKAGILQEMSGEYD</sequence>